<keyword evidence="1" id="KW-0732">Signal</keyword>
<feature type="signal peptide" evidence="1">
    <location>
        <begin position="1"/>
        <end position="22"/>
    </location>
</feature>
<evidence type="ECO:0000313" key="2">
    <source>
        <dbReference type="EMBL" id="RKO86298.1"/>
    </source>
</evidence>
<keyword evidence="3" id="KW-1185">Reference proteome</keyword>
<organism evidence="2 3">
    <name type="scientific">Blyttiomyces helicus</name>
    <dbReference type="NCBI Taxonomy" id="388810"/>
    <lineage>
        <taxon>Eukaryota</taxon>
        <taxon>Fungi</taxon>
        <taxon>Fungi incertae sedis</taxon>
        <taxon>Chytridiomycota</taxon>
        <taxon>Chytridiomycota incertae sedis</taxon>
        <taxon>Chytridiomycetes</taxon>
        <taxon>Chytridiomycetes incertae sedis</taxon>
        <taxon>Blyttiomyces</taxon>
    </lineage>
</organism>
<dbReference type="EMBL" id="KZ998318">
    <property type="protein sequence ID" value="RKO86298.1"/>
    <property type="molecule type" value="Genomic_DNA"/>
</dbReference>
<gene>
    <name evidence="2" type="ORF">BDK51DRAFT_25774</name>
</gene>
<sequence length="204" mass="20169">MSRLSLVTIFAVFLATLSSVSAYGIFFDSPTTATSWAPGLTVTLTWSIVVEGTSFNGSQTDPLVFVFEDLRNGPTTGQPLSTFGQAAASDLNLTGTIPTTLQPGPAYSFRVNDAANTLTNAFVFSPSFAIAGGNATTTGTASTTASTRAATTSAVVVRTTAAAAHTTAAGAGPIMSMPPSGMAPATSTAAIAAASATAAAGSAG</sequence>
<feature type="chain" id="PRO_5020671981" description="Ser-Thr-rich glycosyl-phosphatidyl-inositol-anchored membrane family-domain-containing protein" evidence="1">
    <location>
        <begin position="23"/>
        <end position="204"/>
    </location>
</feature>
<evidence type="ECO:0008006" key="4">
    <source>
        <dbReference type="Google" id="ProtNLM"/>
    </source>
</evidence>
<feature type="non-terminal residue" evidence="2">
    <location>
        <position position="204"/>
    </location>
</feature>
<evidence type="ECO:0000313" key="3">
    <source>
        <dbReference type="Proteomes" id="UP000269721"/>
    </source>
</evidence>
<reference evidence="3" key="1">
    <citation type="journal article" date="2018" name="Nat. Microbiol.">
        <title>Leveraging single-cell genomics to expand the fungal tree of life.</title>
        <authorList>
            <person name="Ahrendt S.R."/>
            <person name="Quandt C.A."/>
            <person name="Ciobanu D."/>
            <person name="Clum A."/>
            <person name="Salamov A."/>
            <person name="Andreopoulos B."/>
            <person name="Cheng J.F."/>
            <person name="Woyke T."/>
            <person name="Pelin A."/>
            <person name="Henrissat B."/>
            <person name="Reynolds N.K."/>
            <person name="Benny G.L."/>
            <person name="Smith M.E."/>
            <person name="James T.Y."/>
            <person name="Grigoriev I.V."/>
        </authorList>
    </citation>
    <scope>NUCLEOTIDE SEQUENCE [LARGE SCALE GENOMIC DNA]</scope>
</reference>
<name>A0A4P9W5V7_9FUNG</name>
<dbReference type="OrthoDB" id="2182675at2759"/>
<dbReference type="AlphaFoldDB" id="A0A4P9W5V7"/>
<proteinExistence type="predicted"/>
<accession>A0A4P9W5V7</accession>
<dbReference type="Proteomes" id="UP000269721">
    <property type="component" value="Unassembled WGS sequence"/>
</dbReference>
<evidence type="ECO:0000256" key="1">
    <source>
        <dbReference type="SAM" id="SignalP"/>
    </source>
</evidence>
<protein>
    <recommendedName>
        <fullName evidence="4">Ser-Thr-rich glycosyl-phosphatidyl-inositol-anchored membrane family-domain-containing protein</fullName>
    </recommendedName>
</protein>